<dbReference type="Proteomes" id="UP001596074">
    <property type="component" value="Unassembled WGS sequence"/>
</dbReference>
<dbReference type="SUPFAM" id="SSF46785">
    <property type="entry name" value="Winged helix' DNA-binding domain"/>
    <property type="match status" value="1"/>
</dbReference>
<dbReference type="InterPro" id="IPR039422">
    <property type="entry name" value="MarR/SlyA-like"/>
</dbReference>
<dbReference type="EMBL" id="JBHSON010000009">
    <property type="protein sequence ID" value="MFC5745659.1"/>
    <property type="molecule type" value="Genomic_DNA"/>
</dbReference>
<sequence length="153" mass="16328">MESSGSTAGQGAKFGRELSAAVVFFHEAVGRHLGLSPTDQRALTLIDLHGPMTAGELSQLTGITPGAVTGLVDRLERAGHVSRQNDPRDRRRAVIAATHEAPEAVSAAFAELGGKMAAVVAGYDEREQAAIADFVQHMIDVLREQTRRLSDTR</sequence>
<dbReference type="PROSITE" id="PS50995">
    <property type="entry name" value="HTH_MARR_2"/>
    <property type="match status" value="1"/>
</dbReference>
<evidence type="ECO:0000313" key="5">
    <source>
        <dbReference type="EMBL" id="MFC5745659.1"/>
    </source>
</evidence>
<keyword evidence="3" id="KW-0804">Transcription</keyword>
<gene>
    <name evidence="5" type="ORF">ACFPZN_08580</name>
</gene>
<keyword evidence="1" id="KW-0805">Transcription regulation</keyword>
<dbReference type="PANTHER" id="PTHR33164">
    <property type="entry name" value="TRANSCRIPTIONAL REGULATOR, MARR FAMILY"/>
    <property type="match status" value="1"/>
</dbReference>
<dbReference type="SMART" id="SM00347">
    <property type="entry name" value="HTH_MARR"/>
    <property type="match status" value="1"/>
</dbReference>
<dbReference type="InterPro" id="IPR011991">
    <property type="entry name" value="ArsR-like_HTH"/>
</dbReference>
<dbReference type="InterPro" id="IPR000835">
    <property type="entry name" value="HTH_MarR-typ"/>
</dbReference>
<keyword evidence="6" id="KW-1185">Reference proteome</keyword>
<dbReference type="InterPro" id="IPR023187">
    <property type="entry name" value="Tscrpt_reg_MarR-type_CS"/>
</dbReference>
<dbReference type="Pfam" id="PF12802">
    <property type="entry name" value="MarR_2"/>
    <property type="match status" value="1"/>
</dbReference>
<dbReference type="RefSeq" id="WP_378281283.1">
    <property type="nucleotide sequence ID" value="NZ_JBHSON010000009.1"/>
</dbReference>
<dbReference type="Gene3D" id="1.10.10.10">
    <property type="entry name" value="Winged helix-like DNA-binding domain superfamily/Winged helix DNA-binding domain"/>
    <property type="match status" value="1"/>
</dbReference>
<dbReference type="InterPro" id="IPR036390">
    <property type="entry name" value="WH_DNA-bd_sf"/>
</dbReference>
<proteinExistence type="predicted"/>
<dbReference type="CDD" id="cd00090">
    <property type="entry name" value="HTH_ARSR"/>
    <property type="match status" value="1"/>
</dbReference>
<name>A0ABW0ZUU3_9ACTN</name>
<dbReference type="PANTHER" id="PTHR33164:SF106">
    <property type="entry name" value="TRANSCRIPTIONAL REGULATORY PROTEIN"/>
    <property type="match status" value="1"/>
</dbReference>
<feature type="domain" description="HTH marR-type" evidence="4">
    <location>
        <begin position="11"/>
        <end position="140"/>
    </location>
</feature>
<evidence type="ECO:0000256" key="1">
    <source>
        <dbReference type="ARBA" id="ARBA00023015"/>
    </source>
</evidence>
<keyword evidence="2" id="KW-0238">DNA-binding</keyword>
<accession>A0ABW0ZUU3</accession>
<evidence type="ECO:0000256" key="3">
    <source>
        <dbReference type="ARBA" id="ARBA00023163"/>
    </source>
</evidence>
<evidence type="ECO:0000313" key="6">
    <source>
        <dbReference type="Proteomes" id="UP001596074"/>
    </source>
</evidence>
<organism evidence="5 6">
    <name type="scientific">Actinomadura rugatobispora</name>
    <dbReference type="NCBI Taxonomy" id="1994"/>
    <lineage>
        <taxon>Bacteria</taxon>
        <taxon>Bacillati</taxon>
        <taxon>Actinomycetota</taxon>
        <taxon>Actinomycetes</taxon>
        <taxon>Streptosporangiales</taxon>
        <taxon>Thermomonosporaceae</taxon>
        <taxon>Actinomadura</taxon>
    </lineage>
</organism>
<evidence type="ECO:0000259" key="4">
    <source>
        <dbReference type="PROSITE" id="PS50995"/>
    </source>
</evidence>
<protein>
    <submittedName>
        <fullName evidence="5">MarR family winged helix-turn-helix transcriptional regulator</fullName>
    </submittedName>
</protein>
<reference evidence="6" key="1">
    <citation type="journal article" date="2019" name="Int. J. Syst. Evol. Microbiol.">
        <title>The Global Catalogue of Microorganisms (GCM) 10K type strain sequencing project: providing services to taxonomists for standard genome sequencing and annotation.</title>
        <authorList>
            <consortium name="The Broad Institute Genomics Platform"/>
            <consortium name="The Broad Institute Genome Sequencing Center for Infectious Disease"/>
            <person name="Wu L."/>
            <person name="Ma J."/>
        </authorList>
    </citation>
    <scope>NUCLEOTIDE SEQUENCE [LARGE SCALE GENOMIC DNA]</scope>
    <source>
        <strain evidence="6">KCTC 42087</strain>
    </source>
</reference>
<evidence type="ECO:0000256" key="2">
    <source>
        <dbReference type="ARBA" id="ARBA00023125"/>
    </source>
</evidence>
<comment type="caution">
    <text evidence="5">The sequence shown here is derived from an EMBL/GenBank/DDBJ whole genome shotgun (WGS) entry which is preliminary data.</text>
</comment>
<dbReference type="InterPro" id="IPR036388">
    <property type="entry name" value="WH-like_DNA-bd_sf"/>
</dbReference>
<dbReference type="PROSITE" id="PS01117">
    <property type="entry name" value="HTH_MARR_1"/>
    <property type="match status" value="1"/>
</dbReference>